<feature type="domain" description="Helicase ATP-binding" evidence="6">
    <location>
        <begin position="845"/>
        <end position="1015"/>
    </location>
</feature>
<dbReference type="SMART" id="SM00490">
    <property type="entry name" value="HELICc"/>
    <property type="match status" value="1"/>
</dbReference>
<dbReference type="Pfam" id="PF00270">
    <property type="entry name" value="DEAD"/>
    <property type="match status" value="1"/>
</dbReference>
<dbReference type="InterPro" id="IPR052431">
    <property type="entry name" value="SKI2_subfamily_helicases"/>
</dbReference>
<dbReference type="InterPro" id="IPR001650">
    <property type="entry name" value="Helicase_C-like"/>
</dbReference>
<dbReference type="GeneID" id="20525917"/>
<evidence type="ECO:0000313" key="8">
    <source>
        <dbReference type="EMBL" id="KCV71774.1"/>
    </source>
</evidence>
<name>A0A058ZBJ7_FONAL</name>
<dbReference type="InterPro" id="IPR027417">
    <property type="entry name" value="P-loop_NTPase"/>
</dbReference>
<evidence type="ECO:0000259" key="6">
    <source>
        <dbReference type="PROSITE" id="PS51192"/>
    </source>
</evidence>
<keyword evidence="4" id="KW-0067">ATP-binding</keyword>
<protein>
    <recommendedName>
        <fullName evidence="10">DEAD/DEAH box helicase</fullName>
    </recommendedName>
</protein>
<keyword evidence="3" id="KW-0347">Helicase</keyword>
<evidence type="ECO:0000256" key="3">
    <source>
        <dbReference type="ARBA" id="ARBA00022806"/>
    </source>
</evidence>
<evidence type="ECO:0000313" key="9">
    <source>
        <dbReference type="Proteomes" id="UP000030693"/>
    </source>
</evidence>
<dbReference type="InterPro" id="IPR014001">
    <property type="entry name" value="Helicase_ATP-bd"/>
</dbReference>
<dbReference type="PANTHER" id="PTHR44533:SF4">
    <property type="entry name" value="DEAD_H RNA HELICASE, PUTATIVE-RELATED"/>
    <property type="match status" value="1"/>
</dbReference>
<evidence type="ECO:0000256" key="2">
    <source>
        <dbReference type="ARBA" id="ARBA00022801"/>
    </source>
</evidence>
<evidence type="ECO:0000256" key="4">
    <source>
        <dbReference type="ARBA" id="ARBA00022840"/>
    </source>
</evidence>
<feature type="compositionally biased region" description="Polar residues" evidence="5">
    <location>
        <begin position="25"/>
        <end position="35"/>
    </location>
</feature>
<evidence type="ECO:0000259" key="7">
    <source>
        <dbReference type="PROSITE" id="PS51194"/>
    </source>
</evidence>
<evidence type="ECO:0000256" key="1">
    <source>
        <dbReference type="ARBA" id="ARBA00022741"/>
    </source>
</evidence>
<accession>A0A058ZBJ7</accession>
<dbReference type="FunFam" id="3.40.50.300:FF:001039">
    <property type="entry name" value="ATP-dependent RNA helicase DDX60"/>
    <property type="match status" value="1"/>
</dbReference>
<dbReference type="STRING" id="691883.A0A058ZBJ7"/>
<keyword evidence="1" id="KW-0547">Nucleotide-binding</keyword>
<dbReference type="GO" id="GO:0005524">
    <property type="term" value="F:ATP binding"/>
    <property type="evidence" value="ECO:0007669"/>
    <property type="project" value="UniProtKB-KW"/>
</dbReference>
<evidence type="ECO:0000256" key="5">
    <source>
        <dbReference type="SAM" id="MobiDB-lite"/>
    </source>
</evidence>
<dbReference type="SMART" id="SM00487">
    <property type="entry name" value="DEXDc"/>
    <property type="match status" value="1"/>
</dbReference>
<dbReference type="SUPFAM" id="SSF52540">
    <property type="entry name" value="P-loop containing nucleoside triphosphate hydrolases"/>
    <property type="match status" value="1"/>
</dbReference>
<reference evidence="8" key="1">
    <citation type="submission" date="2013-04" db="EMBL/GenBank/DDBJ databases">
        <title>The Genome Sequence of Fonticula alba ATCC 38817.</title>
        <authorList>
            <consortium name="The Broad Institute Genomics Platform"/>
            <person name="Russ C."/>
            <person name="Cuomo C."/>
            <person name="Burger G."/>
            <person name="Gray M.W."/>
            <person name="Holland P.W.H."/>
            <person name="King N."/>
            <person name="Lang F.B.F."/>
            <person name="Roger A.J."/>
            <person name="Ruiz-Trillo I."/>
            <person name="Brown M."/>
            <person name="Walker B."/>
            <person name="Young S."/>
            <person name="Zeng Q."/>
            <person name="Gargeya S."/>
            <person name="Fitzgerald M."/>
            <person name="Haas B."/>
            <person name="Abouelleil A."/>
            <person name="Allen A.W."/>
            <person name="Alvarado L."/>
            <person name="Arachchi H.M."/>
            <person name="Berlin A.M."/>
            <person name="Chapman S.B."/>
            <person name="Gainer-Dewar J."/>
            <person name="Goldberg J."/>
            <person name="Griggs A."/>
            <person name="Gujja S."/>
            <person name="Hansen M."/>
            <person name="Howarth C."/>
            <person name="Imamovic A."/>
            <person name="Ireland A."/>
            <person name="Larimer J."/>
            <person name="McCowan C."/>
            <person name="Murphy C."/>
            <person name="Pearson M."/>
            <person name="Poon T.W."/>
            <person name="Priest M."/>
            <person name="Roberts A."/>
            <person name="Saif S."/>
            <person name="Shea T."/>
            <person name="Sisk P."/>
            <person name="Sykes S."/>
            <person name="Wortman J."/>
            <person name="Nusbaum C."/>
            <person name="Birren B."/>
        </authorList>
    </citation>
    <scope>NUCLEOTIDE SEQUENCE [LARGE SCALE GENOMIC DNA]</scope>
    <source>
        <strain evidence="8">ATCC 38817</strain>
    </source>
</reference>
<evidence type="ECO:0008006" key="10">
    <source>
        <dbReference type="Google" id="ProtNLM"/>
    </source>
</evidence>
<dbReference type="GO" id="GO:0004386">
    <property type="term" value="F:helicase activity"/>
    <property type="evidence" value="ECO:0007669"/>
    <property type="project" value="UniProtKB-KW"/>
</dbReference>
<dbReference type="Proteomes" id="UP000030693">
    <property type="component" value="Unassembled WGS sequence"/>
</dbReference>
<dbReference type="GO" id="GO:0003676">
    <property type="term" value="F:nucleic acid binding"/>
    <property type="evidence" value="ECO:0007669"/>
    <property type="project" value="InterPro"/>
</dbReference>
<dbReference type="PROSITE" id="PS51194">
    <property type="entry name" value="HELICASE_CTER"/>
    <property type="match status" value="1"/>
</dbReference>
<sequence length="1892" mass="210038">MSQRNSPSVSASPSMTDMDKKAESSAPSKNSKFVSPTTGLPFPDYAVRLRHKSVSTFFDELDNSIIVQPPKMDPQLDAPSQSRMVITAEKPRQAIELLDQFLVRFLPTVEDVSCLMEHGPIMFIAGDALLLWVLEHRSVNMNFGGQSLHAVRAFEKELQFMLETLPYSLANNVVFSDCLANAWAAISPAHMALRETLIKHLELLQGQPIGDPADDDSDDDEESDSDDDEESDSDNEGKPAKAGAHAKPLFPFTVLKVNSLVAFSQVFPANQADSIFILPRVFPASLASQLAPAGAPGIEAYSRLLAAAAIHGQSNVLFYETLEQRRPRVFASAILVARMALSDVTLDLASFDQAVLRFFPPAPVAKPAGLLTDFHRDLALGRDTRRWVVSSLAVASLLRTKLQAGAGAGLELLFARAFVIHTAMISLLPVTVRSVTYSQPEPSLVAFIQDLSAFFAPALAAFEADLDEDEYDASDLRGFEAGLADWLDGRLLHAVLHALLLAPADAKLEAVLGKKLLRTVASLLWTNVLALAGLDAAKHPLLPGVPDGLNTSQLLAALDTSRATVSQADPTLLGSYRSQNTAIVDMLPVIEEDLEAALKVSADGSPASGEAEDDEAAANDDDDDEEDASDEEEEEEEEDSEAEESDDEESNAEAGPVKLSARHRDRMAAFAKRMADSLAGQIPKTRFLLNRQGGERTHTPSTRRVPTFSLVDLQKAWDRWRLRSTVETRNVDTRQKALIVLEVFNQLRLCLQLDSDSARQISRDDRRAILAIVHNGGEVFAHMAEDMSRLLRIAPLTSEPISGLVIQPDLWTIQMRFLGPEMPRPNNVADPRVPFRPDPWQRDLLDLVDRDESALVAAPSSSGKTFISYYCMEKVLAEKDDSGIVIFVSPTNPLANQVLWEVQARFDKQYDDPSRRLVGIGTVQIRRDILTSQIVVLTPQIYEEFLLSTKPAIQDWAKRIRYVIFDEVHSIHSPEGSTWERLLLLTHSPFLALSATISNPESMRSWLDTAHKASGRPVRFIHTKYRFNDLKKSAFIPDLSNPEADPIVPLHTLAMYSLEELRSQAMPDDIYLSPDEALELYLAVSRVLRNNAFSERFLPSAYFAGEHIITRDMALRYQEDLMAVFSKLLRGVTCTERGPQAIFEFSGHAEFLLSRHVLGRIKEAVDVVDAGRGMLALRSPAGSGVLMVAVRAPTTPSDSKGPRPNLRQVLKAAVAAVRDTLSTVVDDVLAVLRHTRDEIDRRVALFHSERSLALSDEQFLQQNVYALVRHLHQADMGPIIVFTFSVERCRALFQLTVEAVMAAEEVDRESPRFKRMFRKAEQEEQAARRARDATERKSTTPRRDREEEDLPHPEDEQKEPTLTVEDVEHMVRERHSFLGHNTDNLRQALASMPRAANQNRILTYGLERGIIIHHRAVSSNYRTRAEMLFRLREARLIFATGTLGLGLNMPAKTVVFAGESLNLDALNFRQLAGRAGRRGLDREGNVLFFGLPMHRMRSLMSRPIPPFLPTSVVDTPSLVALTQLAQSCVDNGDSERYEQVAQGIDRVLRHSMLVHKNPALAPEHAYLFWFQLQMMRQTRMLNTRGLLTPVSAMVMAQPTVGSGPMVLHYLLEHHRPVLERAAATKTDGVSELFVLLAYLFEQRSIDSQMASPAPTSQPDKRANSPNLCLPALSEYITSALDSFNDLSLRTASTFVSSIVVHSESAEEESVDPDACLPVSQLSFPSMSIGPEDAGAMLSHMRTVLSKPRLRNAFNSMSGAGDAFTHPEQILHETNHSRLMDSLSIPYVEYANPVSNYLIAITRRLSLQSFYAHYGLAEFVLHPAVDRFVTYIRIVLDHIVRNKLGVRANSFLSLAQIHSDPIAKELNDIATALEVSSVAIFGPTPFRRGFRKA</sequence>
<dbReference type="OrthoDB" id="64767at2759"/>
<feature type="compositionally biased region" description="Polar residues" evidence="5">
    <location>
        <begin position="1"/>
        <end position="15"/>
    </location>
</feature>
<dbReference type="GO" id="GO:0005737">
    <property type="term" value="C:cytoplasm"/>
    <property type="evidence" value="ECO:0007669"/>
    <property type="project" value="TreeGrafter"/>
</dbReference>
<dbReference type="InterPro" id="IPR011545">
    <property type="entry name" value="DEAD/DEAH_box_helicase_dom"/>
</dbReference>
<feature type="region of interest" description="Disordered" evidence="5">
    <location>
        <begin position="1319"/>
        <end position="1363"/>
    </location>
</feature>
<dbReference type="PROSITE" id="PS51192">
    <property type="entry name" value="HELICASE_ATP_BIND_1"/>
    <property type="match status" value="1"/>
</dbReference>
<feature type="compositionally biased region" description="Acidic residues" evidence="5">
    <location>
        <begin position="212"/>
        <end position="234"/>
    </location>
</feature>
<organism evidence="8">
    <name type="scientific">Fonticula alba</name>
    <name type="common">Slime mold</name>
    <dbReference type="NCBI Taxonomy" id="691883"/>
    <lineage>
        <taxon>Eukaryota</taxon>
        <taxon>Rotosphaerida</taxon>
        <taxon>Fonticulaceae</taxon>
        <taxon>Fonticula</taxon>
    </lineage>
</organism>
<dbReference type="PANTHER" id="PTHR44533">
    <property type="entry name" value="DEAD/H RNA HELICASE, PUTATIVE-RELATED"/>
    <property type="match status" value="1"/>
</dbReference>
<keyword evidence="2" id="KW-0378">Hydrolase</keyword>
<feature type="region of interest" description="Disordered" evidence="5">
    <location>
        <begin position="208"/>
        <end position="243"/>
    </location>
</feature>
<feature type="region of interest" description="Disordered" evidence="5">
    <location>
        <begin position="1"/>
        <end position="35"/>
    </location>
</feature>
<proteinExistence type="predicted"/>
<dbReference type="EMBL" id="KB932202">
    <property type="protein sequence ID" value="KCV71774.1"/>
    <property type="molecule type" value="Genomic_DNA"/>
</dbReference>
<dbReference type="RefSeq" id="XP_009493352.1">
    <property type="nucleotide sequence ID" value="XM_009495077.1"/>
</dbReference>
<feature type="domain" description="Helicase C-terminal" evidence="7">
    <location>
        <begin position="1363"/>
        <end position="1525"/>
    </location>
</feature>
<dbReference type="Gene3D" id="3.40.50.300">
    <property type="entry name" value="P-loop containing nucleotide triphosphate hydrolases"/>
    <property type="match status" value="2"/>
</dbReference>
<gene>
    <name evidence="8" type="ORF">H696_01192</name>
</gene>
<feature type="compositionally biased region" description="Basic and acidic residues" evidence="5">
    <location>
        <begin position="1319"/>
        <end position="1359"/>
    </location>
</feature>
<feature type="region of interest" description="Disordered" evidence="5">
    <location>
        <begin position="602"/>
        <end position="662"/>
    </location>
</feature>
<feature type="compositionally biased region" description="Acidic residues" evidence="5">
    <location>
        <begin position="610"/>
        <end position="651"/>
    </location>
</feature>
<keyword evidence="9" id="KW-1185">Reference proteome</keyword>
<dbReference type="eggNOG" id="KOG0949">
    <property type="taxonomic scope" value="Eukaryota"/>
</dbReference>
<dbReference type="GO" id="GO:0016787">
    <property type="term" value="F:hydrolase activity"/>
    <property type="evidence" value="ECO:0007669"/>
    <property type="project" value="UniProtKB-KW"/>
</dbReference>